<accession>A0A8S5LEP3</accession>
<sequence length="66" mass="7676">MTEEQLYKRYNEIRSEDVEVRFVDGDTMTGKLDSFTSGANNEPDEASIYVDEYELYASEIAEIREI</sequence>
<proteinExistence type="predicted"/>
<name>A0A8S5LEP3_9CAUD</name>
<protein>
    <submittedName>
        <fullName evidence="1">Uncharacterized protein</fullName>
    </submittedName>
</protein>
<reference evidence="1" key="1">
    <citation type="journal article" date="2021" name="Proc. Natl. Acad. Sci. U.S.A.">
        <title>A Catalog of Tens of Thousands of Viruses from Human Metagenomes Reveals Hidden Associations with Chronic Diseases.</title>
        <authorList>
            <person name="Tisza M.J."/>
            <person name="Buck C.B."/>
        </authorList>
    </citation>
    <scope>NUCLEOTIDE SEQUENCE</scope>
    <source>
        <strain evidence="1">Cttkn18</strain>
    </source>
</reference>
<evidence type="ECO:0000313" key="1">
    <source>
        <dbReference type="EMBL" id="DAD68492.1"/>
    </source>
</evidence>
<dbReference type="EMBL" id="BK014703">
    <property type="protein sequence ID" value="DAD68492.1"/>
    <property type="molecule type" value="Genomic_DNA"/>
</dbReference>
<organism evidence="1">
    <name type="scientific">Siphoviridae sp. cttkn18</name>
    <dbReference type="NCBI Taxonomy" id="2823607"/>
    <lineage>
        <taxon>Viruses</taxon>
        <taxon>Duplodnaviria</taxon>
        <taxon>Heunggongvirae</taxon>
        <taxon>Uroviricota</taxon>
        <taxon>Caudoviricetes</taxon>
    </lineage>
</organism>